<dbReference type="CDD" id="cd00159">
    <property type="entry name" value="RhoGAP"/>
    <property type="match status" value="1"/>
</dbReference>
<feature type="region of interest" description="Disordered" evidence="6">
    <location>
        <begin position="118"/>
        <end position="515"/>
    </location>
</feature>
<evidence type="ECO:0000256" key="2">
    <source>
        <dbReference type="ARBA" id="ARBA00022723"/>
    </source>
</evidence>
<dbReference type="Gene3D" id="1.10.555.10">
    <property type="entry name" value="Rho GTPase activation protein"/>
    <property type="match status" value="1"/>
</dbReference>
<dbReference type="Gene3D" id="2.10.110.10">
    <property type="entry name" value="Cysteine Rich Protein"/>
    <property type="match status" value="1"/>
</dbReference>
<accession>A0A478ECG5</accession>
<feature type="compositionally biased region" description="Polar residues" evidence="6">
    <location>
        <begin position="416"/>
        <end position="426"/>
    </location>
</feature>
<gene>
    <name evidence="9" type="ORF">TCE0_044f17384</name>
</gene>
<evidence type="ECO:0008006" key="11">
    <source>
        <dbReference type="Google" id="ProtNLM"/>
    </source>
</evidence>
<feature type="compositionally biased region" description="Polar residues" evidence="6">
    <location>
        <begin position="338"/>
        <end position="347"/>
    </location>
</feature>
<feature type="coiled-coil region" evidence="5">
    <location>
        <begin position="620"/>
        <end position="660"/>
    </location>
</feature>
<protein>
    <recommendedName>
        <fullName evidence="11">Rho GTPase activator Rga</fullName>
    </recommendedName>
</protein>
<dbReference type="GO" id="GO:0007165">
    <property type="term" value="P:signal transduction"/>
    <property type="evidence" value="ECO:0007669"/>
    <property type="project" value="InterPro"/>
</dbReference>
<evidence type="ECO:0000313" key="9">
    <source>
        <dbReference type="EMBL" id="GAM42957.1"/>
    </source>
</evidence>
<evidence type="ECO:0000256" key="6">
    <source>
        <dbReference type="SAM" id="MobiDB-lite"/>
    </source>
</evidence>
<keyword evidence="4" id="KW-0440">LIM domain</keyword>
<dbReference type="InterPro" id="IPR008936">
    <property type="entry name" value="Rho_GTPase_activation_prot"/>
</dbReference>
<dbReference type="PROSITE" id="PS50238">
    <property type="entry name" value="RHOGAP"/>
    <property type="match status" value="1"/>
</dbReference>
<dbReference type="GO" id="GO:0005096">
    <property type="term" value="F:GTPase activator activity"/>
    <property type="evidence" value="ECO:0007669"/>
    <property type="project" value="UniProtKB-KW"/>
</dbReference>
<dbReference type="InterPro" id="IPR001781">
    <property type="entry name" value="Znf_LIM"/>
</dbReference>
<feature type="compositionally biased region" description="Basic and acidic residues" evidence="6">
    <location>
        <begin position="397"/>
        <end position="415"/>
    </location>
</feature>
<feature type="compositionally biased region" description="Basic and acidic residues" evidence="6">
    <location>
        <begin position="171"/>
        <end position="184"/>
    </location>
</feature>
<dbReference type="InterPro" id="IPR050729">
    <property type="entry name" value="Rho-GAP"/>
</dbReference>
<evidence type="ECO:0000313" key="10">
    <source>
        <dbReference type="Proteomes" id="UP000053095"/>
    </source>
</evidence>
<feature type="domain" description="Rho-GAP" evidence="8">
    <location>
        <begin position="932"/>
        <end position="1119"/>
    </location>
</feature>
<organism evidence="9 10">
    <name type="scientific">Talaromyces pinophilus</name>
    <name type="common">Penicillium pinophilum</name>
    <dbReference type="NCBI Taxonomy" id="128442"/>
    <lineage>
        <taxon>Eukaryota</taxon>
        <taxon>Fungi</taxon>
        <taxon>Dikarya</taxon>
        <taxon>Ascomycota</taxon>
        <taxon>Pezizomycotina</taxon>
        <taxon>Eurotiomycetes</taxon>
        <taxon>Eurotiomycetidae</taxon>
        <taxon>Eurotiales</taxon>
        <taxon>Trichocomaceae</taxon>
        <taxon>Talaromyces</taxon>
        <taxon>Talaromyces sect. Talaromyces</taxon>
    </lineage>
</organism>
<dbReference type="SMART" id="SM00132">
    <property type="entry name" value="LIM"/>
    <property type="match status" value="1"/>
</dbReference>
<evidence type="ECO:0000256" key="4">
    <source>
        <dbReference type="PROSITE-ProRule" id="PRU00125"/>
    </source>
</evidence>
<feature type="compositionally biased region" description="Basic and acidic residues" evidence="6">
    <location>
        <begin position="143"/>
        <end position="152"/>
    </location>
</feature>
<feature type="compositionally biased region" description="Polar residues" evidence="6">
    <location>
        <begin position="355"/>
        <end position="387"/>
    </location>
</feature>
<feature type="compositionally biased region" description="Polar residues" evidence="6">
    <location>
        <begin position="776"/>
        <end position="787"/>
    </location>
</feature>
<evidence type="ECO:0000259" key="8">
    <source>
        <dbReference type="PROSITE" id="PS50238"/>
    </source>
</evidence>
<keyword evidence="1" id="KW-0343">GTPase activation</keyword>
<proteinExistence type="predicted"/>
<reference evidence="10" key="1">
    <citation type="journal article" date="2015" name="Genome Announc.">
        <title>Draft genome sequence of Talaromyces cellulolyticus strain Y-94, a source of lignocellulosic biomass-degrading enzymes.</title>
        <authorList>
            <person name="Fujii T."/>
            <person name="Koike H."/>
            <person name="Sawayama S."/>
            <person name="Yano S."/>
            <person name="Inoue H."/>
        </authorList>
    </citation>
    <scope>NUCLEOTIDE SEQUENCE [LARGE SCALE GENOMIC DNA]</scope>
    <source>
        <strain evidence="10">Y-94</strain>
    </source>
</reference>
<name>A0A478ECG5_TALPI</name>
<dbReference type="InterPro" id="IPR000198">
    <property type="entry name" value="RhoGAP_dom"/>
</dbReference>
<keyword evidence="2 4" id="KW-0479">Metal-binding</keyword>
<feature type="region of interest" description="Disordered" evidence="6">
    <location>
        <begin position="551"/>
        <end position="612"/>
    </location>
</feature>
<dbReference type="PANTHER" id="PTHR23176:SF128">
    <property type="entry name" value="RHO GTPASE-ACTIVATING PROTEIN RGD1"/>
    <property type="match status" value="1"/>
</dbReference>
<dbReference type="PANTHER" id="PTHR23176">
    <property type="entry name" value="RHO/RAC/CDC GTPASE-ACTIVATING PROTEIN"/>
    <property type="match status" value="1"/>
</dbReference>
<evidence type="ECO:0000256" key="3">
    <source>
        <dbReference type="ARBA" id="ARBA00022833"/>
    </source>
</evidence>
<dbReference type="PROSITE" id="PS50023">
    <property type="entry name" value="LIM_DOMAIN_2"/>
    <property type="match status" value="1"/>
</dbReference>
<dbReference type="Proteomes" id="UP000053095">
    <property type="component" value="Unassembled WGS sequence"/>
</dbReference>
<keyword evidence="5" id="KW-0175">Coiled coil</keyword>
<evidence type="ECO:0000256" key="5">
    <source>
        <dbReference type="SAM" id="Coils"/>
    </source>
</evidence>
<dbReference type="SMART" id="SM00324">
    <property type="entry name" value="RhoGAP"/>
    <property type="match status" value="1"/>
</dbReference>
<evidence type="ECO:0000256" key="1">
    <source>
        <dbReference type="ARBA" id="ARBA00022468"/>
    </source>
</evidence>
<dbReference type="CDD" id="cd09395">
    <property type="entry name" value="LIM2_Rga"/>
    <property type="match status" value="1"/>
</dbReference>
<dbReference type="FunFam" id="1.10.555.10:FF:000043">
    <property type="entry name" value="Rho GTPase activator Rga"/>
    <property type="match status" value="1"/>
</dbReference>
<sequence length="1120" mass="123715">MDSPAGFSDTGMDQDDIPYPCKGCGEILEEGKAFELDSDAHLLLLGDGSLICSNCTYSCSSCGNKIEDLAILTGDQAFCANCFKCRNCKRRIENLRYARTSQGIFCMDCHESLMQRRRKKKTAAKKPNTIYDKSLPSLPPTMEDARSNREVETLPAREYSGSPDVPIRGYGMEERTSSRSRAEEPPAPQPEPPQNQDNLLLPSSAYRPDSSKRQSTMSTKSEVDTGEFLIPVAFDPTPDERVSPHNEVPGPEQARHQPQDYFDHSRPATSSRQTSVDRTETNQVSAPHIAFQQKERQVSNPVADQNRWRQEPTPKVAQTKTETSDGFKLQEAPRGRKSASTHSSKSDLNAAKEGTSISTGSPGAVTAASSESSKAPQPSTEKTTSPPVSIASPPVRSPDKNRSSYIEFEHDRADTNRTLPKSSTVQALPKRGDSLEHFVSSQIQRKDVGSAPSRAPSGRGDIRDSKESADVSRQLNHSEEAELSKEVSAEPTNVPISLANHHARNGSNAPSLSDAVKNNLASSPALLRYSGGGDFSLDEDLARIIGAEAQAGKSDSVKRPMSNSVRHGRSYSDKGSIVSKDGKWPRSPVNGSAFAQDPSSPDTASPSEQREDISWLRGELRRERQRVMERDQKIAELERALNAQADVKKANTELREKRSTMVVLDTKKEVVMRELSAITEHLDREKHGAAPMDLAKLTNNVVRNFAEKLQQLKDSFAPQIEELMQKRNDIVEEVANLSRMKDKSFQEFEQLSSKNAQLAELNNQLVNQIQGLYKASSATESTRSTNGLGIYSHNKEKSTGSVDASKTSDLASSVSTMTIQDEGDATIIPGPQVVSIRKGQVRKFNWKRGGQSVAKGVSKGLKAFSGEKDMIGPDGTVQQVEVNPSLPRSQTQEPRFGFFGNQKRQAAWKNQTNGSSPALADVAVTSESLFGVDLEQRLELEKSIIPSIVTRCIQEVELRGMDEEGIYRKSGASTVTQVIREGFEQANDFDISDPDLDIHAVTSALKQYFRKLPSPLITHDVYDSVIDTFNIPEHSTRIEAMRNSLEGLPRVHRDVLEFLVFHLKRVVEHEKTNLMTSQNIAVVFAPTIMQPKDIAREMTDVQKKNEALKFLVENCQEIFM</sequence>
<dbReference type="AlphaFoldDB" id="A0A478ECG5"/>
<evidence type="ECO:0000259" key="7">
    <source>
        <dbReference type="PROSITE" id="PS50023"/>
    </source>
</evidence>
<dbReference type="SUPFAM" id="SSF48350">
    <property type="entry name" value="GTPase activation domain, GAP"/>
    <property type="match status" value="1"/>
</dbReference>
<dbReference type="GO" id="GO:0005938">
    <property type="term" value="C:cell cortex"/>
    <property type="evidence" value="ECO:0007669"/>
    <property type="project" value="UniProtKB-ARBA"/>
</dbReference>
<keyword evidence="3 4" id="KW-0862">Zinc</keyword>
<dbReference type="GO" id="GO:0046872">
    <property type="term" value="F:metal ion binding"/>
    <property type="evidence" value="ECO:0007669"/>
    <property type="project" value="UniProtKB-KW"/>
</dbReference>
<dbReference type="Pfam" id="PF00620">
    <property type="entry name" value="RhoGAP"/>
    <property type="match status" value="1"/>
</dbReference>
<feature type="compositionally biased region" description="Basic and acidic residues" evidence="6">
    <location>
        <begin position="460"/>
        <end position="488"/>
    </location>
</feature>
<feature type="compositionally biased region" description="Basic and acidic residues" evidence="6">
    <location>
        <begin position="253"/>
        <end position="266"/>
    </location>
</feature>
<feature type="coiled-coil region" evidence="5">
    <location>
        <begin position="720"/>
        <end position="768"/>
    </location>
</feature>
<keyword evidence="10" id="KW-1185">Reference proteome</keyword>
<feature type="domain" description="LIM zinc-binding" evidence="7">
    <location>
        <begin position="57"/>
        <end position="116"/>
    </location>
</feature>
<feature type="region of interest" description="Disordered" evidence="6">
    <location>
        <begin position="776"/>
        <end position="807"/>
    </location>
</feature>
<feature type="compositionally biased region" description="Polar residues" evidence="6">
    <location>
        <begin position="597"/>
        <end position="607"/>
    </location>
</feature>
<dbReference type="EMBL" id="DF933840">
    <property type="protein sequence ID" value="GAM42957.1"/>
    <property type="molecule type" value="Genomic_DNA"/>
</dbReference>